<dbReference type="EMBL" id="AYRZ02000012">
    <property type="protein sequence ID" value="PHT65934.1"/>
    <property type="molecule type" value="Genomic_DNA"/>
</dbReference>
<evidence type="ECO:0000259" key="3">
    <source>
        <dbReference type="Pfam" id="PF17921"/>
    </source>
</evidence>
<keyword evidence="5" id="KW-1185">Reference proteome</keyword>
<protein>
    <recommendedName>
        <fullName evidence="6">Integrase zinc-binding domain-containing protein</fullName>
    </recommendedName>
</protein>
<dbReference type="InterPro" id="IPR041588">
    <property type="entry name" value="Integrase_H2C2"/>
</dbReference>
<reference evidence="4 5" key="1">
    <citation type="journal article" date="2014" name="Nat. Genet.">
        <title>Genome sequence of the hot pepper provides insights into the evolution of pungency in Capsicum species.</title>
        <authorList>
            <person name="Kim S."/>
            <person name="Park M."/>
            <person name="Yeom S.I."/>
            <person name="Kim Y.M."/>
            <person name="Lee J.M."/>
            <person name="Lee H.A."/>
            <person name="Seo E."/>
            <person name="Choi J."/>
            <person name="Cheong K."/>
            <person name="Kim K.T."/>
            <person name="Jung K."/>
            <person name="Lee G.W."/>
            <person name="Oh S.K."/>
            <person name="Bae C."/>
            <person name="Kim S.B."/>
            <person name="Lee H.Y."/>
            <person name="Kim S.Y."/>
            <person name="Kim M.S."/>
            <person name="Kang B.C."/>
            <person name="Jo Y.D."/>
            <person name="Yang H.B."/>
            <person name="Jeong H.J."/>
            <person name="Kang W.H."/>
            <person name="Kwon J.K."/>
            <person name="Shin C."/>
            <person name="Lim J.Y."/>
            <person name="Park J.H."/>
            <person name="Huh J.H."/>
            <person name="Kim J.S."/>
            <person name="Kim B.D."/>
            <person name="Cohen O."/>
            <person name="Paran I."/>
            <person name="Suh M.C."/>
            <person name="Lee S.B."/>
            <person name="Kim Y.K."/>
            <person name="Shin Y."/>
            <person name="Noh S.J."/>
            <person name="Park J."/>
            <person name="Seo Y.S."/>
            <person name="Kwon S.Y."/>
            <person name="Kim H.A."/>
            <person name="Park J.M."/>
            <person name="Kim H.J."/>
            <person name="Choi S.B."/>
            <person name="Bosland P.W."/>
            <person name="Reeves G."/>
            <person name="Jo S.H."/>
            <person name="Lee B.W."/>
            <person name="Cho H.T."/>
            <person name="Choi H.S."/>
            <person name="Lee M.S."/>
            <person name="Yu Y."/>
            <person name="Do Choi Y."/>
            <person name="Park B.S."/>
            <person name="van Deynze A."/>
            <person name="Ashrafi H."/>
            <person name="Hill T."/>
            <person name="Kim W.T."/>
            <person name="Pai H.S."/>
            <person name="Ahn H.K."/>
            <person name="Yeam I."/>
            <person name="Giovannoni J.J."/>
            <person name="Rose J.K."/>
            <person name="Sorensen I."/>
            <person name="Lee S.J."/>
            <person name="Kim R.W."/>
            <person name="Choi I.Y."/>
            <person name="Choi B.S."/>
            <person name="Lim J.S."/>
            <person name="Lee Y.H."/>
            <person name="Choi D."/>
        </authorList>
    </citation>
    <scope>NUCLEOTIDE SEQUENCE [LARGE SCALE GENOMIC DNA]</scope>
    <source>
        <strain evidence="5">cv. CM334</strain>
    </source>
</reference>
<feature type="domain" description="Integrase zinc-binding" evidence="3">
    <location>
        <begin position="48"/>
        <end position="102"/>
    </location>
</feature>
<name>A0A2G2Y882_CAPAN</name>
<accession>A0A2G2Y882</accession>
<comment type="caution">
    <text evidence="4">The sequence shown here is derived from an EMBL/GenBank/DDBJ whole genome shotgun (WGS) entry which is preliminary data.</text>
</comment>
<dbReference type="GO" id="GO:0003824">
    <property type="term" value="F:catalytic activity"/>
    <property type="evidence" value="ECO:0007669"/>
    <property type="project" value="UniProtKB-KW"/>
</dbReference>
<evidence type="ECO:0000313" key="4">
    <source>
        <dbReference type="EMBL" id="PHT65934.1"/>
    </source>
</evidence>
<evidence type="ECO:0000256" key="1">
    <source>
        <dbReference type="ARBA" id="ARBA00023268"/>
    </source>
</evidence>
<dbReference type="STRING" id="4072.A0A2G2Y882"/>
<dbReference type="Gene3D" id="1.10.340.70">
    <property type="match status" value="1"/>
</dbReference>
<evidence type="ECO:0000313" key="5">
    <source>
        <dbReference type="Proteomes" id="UP000222542"/>
    </source>
</evidence>
<organism evidence="4 5">
    <name type="scientific">Capsicum annuum</name>
    <name type="common">Capsicum pepper</name>
    <dbReference type="NCBI Taxonomy" id="4072"/>
    <lineage>
        <taxon>Eukaryota</taxon>
        <taxon>Viridiplantae</taxon>
        <taxon>Streptophyta</taxon>
        <taxon>Embryophyta</taxon>
        <taxon>Tracheophyta</taxon>
        <taxon>Spermatophyta</taxon>
        <taxon>Magnoliopsida</taxon>
        <taxon>eudicotyledons</taxon>
        <taxon>Gunneridae</taxon>
        <taxon>Pentapetalae</taxon>
        <taxon>asterids</taxon>
        <taxon>lamiids</taxon>
        <taxon>Solanales</taxon>
        <taxon>Solanaceae</taxon>
        <taxon>Solanoideae</taxon>
        <taxon>Capsiceae</taxon>
        <taxon>Capsicum</taxon>
    </lineage>
</organism>
<dbReference type="InterPro" id="IPR043502">
    <property type="entry name" value="DNA/RNA_pol_sf"/>
</dbReference>
<dbReference type="Gramene" id="PHT65934">
    <property type="protein sequence ID" value="PHT65934"/>
    <property type="gene ID" value="T459_30359"/>
</dbReference>
<dbReference type="InterPro" id="IPR041577">
    <property type="entry name" value="RT_RNaseH_2"/>
</dbReference>
<sequence>MKTQLTSASVLALPDGSDGFVVYYDASRVGLGYVLMQHGSSCVPGVDDIRQRILTKVHGVRYSIHPGATNMYRNLCEIYWWSGMKRDIAEFLAKFSTCQQVKMEHQKPNGPMQEFSIPT</sequence>
<dbReference type="InterPro" id="IPR050951">
    <property type="entry name" value="Retrovirus_Pol_polyprotein"/>
</dbReference>
<feature type="domain" description="Reverse transcriptase/retrotransposon-derived protein RNase H-like" evidence="2">
    <location>
        <begin position="2"/>
        <end position="40"/>
    </location>
</feature>
<dbReference type="Proteomes" id="UP000222542">
    <property type="component" value="Unassembled WGS sequence"/>
</dbReference>
<evidence type="ECO:0008006" key="6">
    <source>
        <dbReference type="Google" id="ProtNLM"/>
    </source>
</evidence>
<reference evidence="4 5" key="2">
    <citation type="journal article" date="2017" name="Genome Biol.">
        <title>New reference genome sequences of hot pepper reveal the massive evolution of plant disease-resistance genes by retroduplication.</title>
        <authorList>
            <person name="Kim S."/>
            <person name="Park J."/>
            <person name="Yeom S.I."/>
            <person name="Kim Y.M."/>
            <person name="Seo E."/>
            <person name="Kim K.T."/>
            <person name="Kim M.S."/>
            <person name="Lee J.M."/>
            <person name="Cheong K."/>
            <person name="Shin H.S."/>
            <person name="Kim S.B."/>
            <person name="Han K."/>
            <person name="Lee J."/>
            <person name="Park M."/>
            <person name="Lee H.A."/>
            <person name="Lee H.Y."/>
            <person name="Lee Y."/>
            <person name="Oh S."/>
            <person name="Lee J.H."/>
            <person name="Choi E."/>
            <person name="Choi E."/>
            <person name="Lee S.E."/>
            <person name="Jeon J."/>
            <person name="Kim H."/>
            <person name="Choi G."/>
            <person name="Song H."/>
            <person name="Lee J."/>
            <person name="Lee S.C."/>
            <person name="Kwon J.K."/>
            <person name="Lee H.Y."/>
            <person name="Koo N."/>
            <person name="Hong Y."/>
            <person name="Kim R.W."/>
            <person name="Kang W.H."/>
            <person name="Huh J.H."/>
            <person name="Kang B.C."/>
            <person name="Yang T.J."/>
            <person name="Lee Y.H."/>
            <person name="Bennetzen J.L."/>
            <person name="Choi D."/>
        </authorList>
    </citation>
    <scope>NUCLEOTIDE SEQUENCE [LARGE SCALE GENOMIC DNA]</scope>
    <source>
        <strain evidence="5">cv. CM334</strain>
    </source>
</reference>
<dbReference type="AlphaFoldDB" id="A0A2G2Y882"/>
<evidence type="ECO:0000259" key="2">
    <source>
        <dbReference type="Pfam" id="PF17919"/>
    </source>
</evidence>
<dbReference type="OMA" id="RNLCEIY"/>
<proteinExistence type="predicted"/>
<dbReference type="Pfam" id="PF17919">
    <property type="entry name" value="RT_RNaseH_2"/>
    <property type="match status" value="1"/>
</dbReference>
<gene>
    <name evidence="4" type="ORF">T459_30359</name>
</gene>
<dbReference type="SUPFAM" id="SSF56672">
    <property type="entry name" value="DNA/RNA polymerases"/>
    <property type="match status" value="1"/>
</dbReference>
<dbReference type="Pfam" id="PF17921">
    <property type="entry name" value="Integrase_H2C2"/>
    <property type="match status" value="1"/>
</dbReference>
<keyword evidence="1" id="KW-0511">Multifunctional enzyme</keyword>
<dbReference type="PANTHER" id="PTHR37984:SF5">
    <property type="entry name" value="PROTEIN NYNRIN-LIKE"/>
    <property type="match status" value="1"/>
</dbReference>
<dbReference type="PANTHER" id="PTHR37984">
    <property type="entry name" value="PROTEIN CBG26694"/>
    <property type="match status" value="1"/>
</dbReference>